<sequence length="121" mass="13948">MVISKKSPNPKSNLITREKIKNRRPRSSVKRNIAQNFSHVPGPPMRYISNKPRRIGLCSFMRKKWPANRPAEVSSVAPYREKGVAKEVYDRRQPSCHHLNFQDPITHHTGRTLPQTKAPTL</sequence>
<organism evidence="2 3">
    <name type="scientific">Plakobranchus ocellatus</name>
    <dbReference type="NCBI Taxonomy" id="259542"/>
    <lineage>
        <taxon>Eukaryota</taxon>
        <taxon>Metazoa</taxon>
        <taxon>Spiralia</taxon>
        <taxon>Lophotrochozoa</taxon>
        <taxon>Mollusca</taxon>
        <taxon>Gastropoda</taxon>
        <taxon>Heterobranchia</taxon>
        <taxon>Euthyneura</taxon>
        <taxon>Panpulmonata</taxon>
        <taxon>Sacoglossa</taxon>
        <taxon>Placobranchoidea</taxon>
        <taxon>Plakobranchidae</taxon>
        <taxon>Plakobranchus</taxon>
    </lineage>
</organism>
<feature type="region of interest" description="Disordered" evidence="1">
    <location>
        <begin position="1"/>
        <end position="48"/>
    </location>
</feature>
<name>A0AAV3XUS9_9GAST</name>
<feature type="compositionally biased region" description="Polar residues" evidence="1">
    <location>
        <begin position="112"/>
        <end position="121"/>
    </location>
</feature>
<accession>A0AAV3XUS9</accession>
<keyword evidence="3" id="KW-1185">Reference proteome</keyword>
<protein>
    <submittedName>
        <fullName evidence="2">Uncharacterized protein</fullName>
    </submittedName>
</protein>
<proteinExistence type="predicted"/>
<evidence type="ECO:0000256" key="1">
    <source>
        <dbReference type="SAM" id="MobiDB-lite"/>
    </source>
</evidence>
<feature type="region of interest" description="Disordered" evidence="1">
    <location>
        <begin position="98"/>
        <end position="121"/>
    </location>
</feature>
<dbReference type="EMBL" id="BLXT01000014">
    <property type="protein sequence ID" value="GFN73611.1"/>
    <property type="molecule type" value="Genomic_DNA"/>
</dbReference>
<reference evidence="2 3" key="1">
    <citation type="journal article" date="2021" name="Elife">
        <title>Chloroplast acquisition without the gene transfer in kleptoplastic sea slugs, Plakobranchus ocellatus.</title>
        <authorList>
            <person name="Maeda T."/>
            <person name="Takahashi S."/>
            <person name="Yoshida T."/>
            <person name="Shimamura S."/>
            <person name="Takaki Y."/>
            <person name="Nagai Y."/>
            <person name="Toyoda A."/>
            <person name="Suzuki Y."/>
            <person name="Arimoto A."/>
            <person name="Ishii H."/>
            <person name="Satoh N."/>
            <person name="Nishiyama T."/>
            <person name="Hasebe M."/>
            <person name="Maruyama T."/>
            <person name="Minagawa J."/>
            <person name="Obokata J."/>
            <person name="Shigenobu S."/>
        </authorList>
    </citation>
    <scope>NUCLEOTIDE SEQUENCE [LARGE SCALE GENOMIC DNA]</scope>
</reference>
<gene>
    <name evidence="2" type="ORF">PoB_000011700</name>
</gene>
<dbReference type="Proteomes" id="UP000735302">
    <property type="component" value="Unassembled WGS sequence"/>
</dbReference>
<evidence type="ECO:0000313" key="2">
    <source>
        <dbReference type="EMBL" id="GFN73611.1"/>
    </source>
</evidence>
<dbReference type="AlphaFoldDB" id="A0AAV3XUS9"/>
<feature type="compositionally biased region" description="Basic residues" evidence="1">
    <location>
        <begin position="20"/>
        <end position="29"/>
    </location>
</feature>
<feature type="compositionally biased region" description="Polar residues" evidence="1">
    <location>
        <begin position="1"/>
        <end position="15"/>
    </location>
</feature>
<comment type="caution">
    <text evidence="2">The sequence shown here is derived from an EMBL/GenBank/DDBJ whole genome shotgun (WGS) entry which is preliminary data.</text>
</comment>
<evidence type="ECO:0000313" key="3">
    <source>
        <dbReference type="Proteomes" id="UP000735302"/>
    </source>
</evidence>